<protein>
    <submittedName>
        <fullName evidence="2">Uncharacterized protein</fullName>
    </submittedName>
</protein>
<reference evidence="2" key="1">
    <citation type="journal article" date="2023" name="Plant J.">
        <title>Genome sequences and population genomics provide insights into the demographic history, inbreeding, and mutation load of two 'living fossil' tree species of Dipteronia.</title>
        <authorList>
            <person name="Feng Y."/>
            <person name="Comes H.P."/>
            <person name="Chen J."/>
            <person name="Zhu S."/>
            <person name="Lu R."/>
            <person name="Zhang X."/>
            <person name="Li P."/>
            <person name="Qiu J."/>
            <person name="Olsen K.M."/>
            <person name="Qiu Y."/>
        </authorList>
    </citation>
    <scope>NUCLEOTIDE SEQUENCE</scope>
    <source>
        <strain evidence="2">KIB01</strain>
    </source>
</reference>
<feature type="compositionally biased region" description="Basic and acidic residues" evidence="1">
    <location>
        <begin position="120"/>
        <end position="143"/>
    </location>
</feature>
<evidence type="ECO:0000256" key="1">
    <source>
        <dbReference type="SAM" id="MobiDB-lite"/>
    </source>
</evidence>
<name>A0AAD9TLF6_9ROSI</name>
<dbReference type="Proteomes" id="UP001280121">
    <property type="component" value="Unassembled WGS sequence"/>
</dbReference>
<evidence type="ECO:0000313" key="3">
    <source>
        <dbReference type="Proteomes" id="UP001280121"/>
    </source>
</evidence>
<keyword evidence="3" id="KW-1185">Reference proteome</keyword>
<feature type="region of interest" description="Disordered" evidence="1">
    <location>
        <begin position="16"/>
        <end position="41"/>
    </location>
</feature>
<comment type="caution">
    <text evidence="2">The sequence shown here is derived from an EMBL/GenBank/DDBJ whole genome shotgun (WGS) entry which is preliminary data.</text>
</comment>
<sequence>MVKIILKIPAALRRDDDGLQRDDEPKRTTVDVPRKPRSERKWEKNNKIITKKRISVFISGEAVREKIERIKYSRDYSFLFPVLDDHYHYQPPPLVLPLIKKSKEASKSKVIKTSTTSTSNDHDQLGLLKDDRKVEDNNYEGFR</sequence>
<evidence type="ECO:0000313" key="2">
    <source>
        <dbReference type="EMBL" id="KAK2637778.1"/>
    </source>
</evidence>
<accession>A0AAD9TLF6</accession>
<gene>
    <name evidence="2" type="ORF">Ddye_025573</name>
</gene>
<dbReference type="EMBL" id="JANJYI010000008">
    <property type="protein sequence ID" value="KAK2637778.1"/>
    <property type="molecule type" value="Genomic_DNA"/>
</dbReference>
<organism evidence="2 3">
    <name type="scientific">Dipteronia dyeriana</name>
    <dbReference type="NCBI Taxonomy" id="168575"/>
    <lineage>
        <taxon>Eukaryota</taxon>
        <taxon>Viridiplantae</taxon>
        <taxon>Streptophyta</taxon>
        <taxon>Embryophyta</taxon>
        <taxon>Tracheophyta</taxon>
        <taxon>Spermatophyta</taxon>
        <taxon>Magnoliopsida</taxon>
        <taxon>eudicotyledons</taxon>
        <taxon>Gunneridae</taxon>
        <taxon>Pentapetalae</taxon>
        <taxon>rosids</taxon>
        <taxon>malvids</taxon>
        <taxon>Sapindales</taxon>
        <taxon>Sapindaceae</taxon>
        <taxon>Hippocastanoideae</taxon>
        <taxon>Acereae</taxon>
        <taxon>Dipteronia</taxon>
    </lineage>
</organism>
<feature type="region of interest" description="Disordered" evidence="1">
    <location>
        <begin position="107"/>
        <end position="143"/>
    </location>
</feature>
<proteinExistence type="predicted"/>
<dbReference type="AlphaFoldDB" id="A0AAD9TLF6"/>